<proteinExistence type="predicted"/>
<name>A0A1W4WRF3_AGRPL</name>
<keyword evidence="2" id="KW-1185">Reference proteome</keyword>
<dbReference type="InterPro" id="IPR012674">
    <property type="entry name" value="Calycin"/>
</dbReference>
<accession>A0A1W4WRF3</accession>
<feature type="chain" id="PRO_5010691659" evidence="1">
    <location>
        <begin position="20"/>
        <end position="193"/>
    </location>
</feature>
<evidence type="ECO:0000313" key="2">
    <source>
        <dbReference type="Proteomes" id="UP000192223"/>
    </source>
</evidence>
<dbReference type="Gene3D" id="2.40.128.20">
    <property type="match status" value="1"/>
</dbReference>
<dbReference type="GeneID" id="108737858"/>
<keyword evidence="1" id="KW-0732">Signal</keyword>
<evidence type="ECO:0000256" key="1">
    <source>
        <dbReference type="SAM" id="SignalP"/>
    </source>
</evidence>
<dbReference type="InParanoid" id="A0A1W4WRF3"/>
<sequence length="193" mass="21687">MFKQLFTISFLALITYCYSQSSSLGQCSDRTNIKPVENFDFVRYVADGQRKYTVRIHNAVGDCQYMNLNLTSNVTANLHWERKSLPSGTRVVRDGVVTWAPASGTRDGIISVKYPNVNNSLVYIILGIDYDEYSIGYRCVDLDASRIESIWVRSNNMNYTSQQAAVFNQILSDNGLSDLALTDVVQDPARCSP</sequence>
<dbReference type="KEGG" id="apln:108737858"/>
<gene>
    <name evidence="3" type="primary">LOC108737858</name>
</gene>
<organism evidence="2 3">
    <name type="scientific">Agrilus planipennis</name>
    <name type="common">Emerald ash borer</name>
    <name type="synonym">Agrilus marcopoli</name>
    <dbReference type="NCBI Taxonomy" id="224129"/>
    <lineage>
        <taxon>Eukaryota</taxon>
        <taxon>Metazoa</taxon>
        <taxon>Ecdysozoa</taxon>
        <taxon>Arthropoda</taxon>
        <taxon>Hexapoda</taxon>
        <taxon>Insecta</taxon>
        <taxon>Pterygota</taxon>
        <taxon>Neoptera</taxon>
        <taxon>Endopterygota</taxon>
        <taxon>Coleoptera</taxon>
        <taxon>Polyphaga</taxon>
        <taxon>Elateriformia</taxon>
        <taxon>Buprestoidea</taxon>
        <taxon>Buprestidae</taxon>
        <taxon>Agrilinae</taxon>
        <taxon>Agrilus</taxon>
    </lineage>
</organism>
<dbReference type="Proteomes" id="UP000192223">
    <property type="component" value="Unplaced"/>
</dbReference>
<protein>
    <submittedName>
        <fullName evidence="3">Uncharacterized protein LOC108737858 isoform X1</fullName>
    </submittedName>
</protein>
<dbReference type="SUPFAM" id="SSF50814">
    <property type="entry name" value="Lipocalins"/>
    <property type="match status" value="1"/>
</dbReference>
<feature type="signal peptide" evidence="1">
    <location>
        <begin position="1"/>
        <end position="19"/>
    </location>
</feature>
<evidence type="ECO:0000313" key="3">
    <source>
        <dbReference type="RefSeq" id="XP_018326489.1"/>
    </source>
</evidence>
<dbReference type="RefSeq" id="XP_018326489.1">
    <property type="nucleotide sequence ID" value="XM_018470987.2"/>
</dbReference>
<dbReference type="AlphaFoldDB" id="A0A1W4WRF3"/>
<reference evidence="3" key="1">
    <citation type="submission" date="2025-08" db="UniProtKB">
        <authorList>
            <consortium name="RefSeq"/>
        </authorList>
    </citation>
    <scope>IDENTIFICATION</scope>
    <source>
        <tissue evidence="3">Entire body</tissue>
    </source>
</reference>